<feature type="transmembrane region" description="Helical" evidence="1">
    <location>
        <begin position="21"/>
        <end position="37"/>
    </location>
</feature>
<dbReference type="Proteomes" id="UP000439123">
    <property type="component" value="Unassembled WGS sequence"/>
</dbReference>
<accession>A0A653KRN6</accession>
<evidence type="ECO:0000256" key="1">
    <source>
        <dbReference type="SAM" id="Phobius"/>
    </source>
</evidence>
<evidence type="ECO:0000313" key="3">
    <source>
        <dbReference type="Proteomes" id="UP000439123"/>
    </source>
</evidence>
<proteinExistence type="predicted"/>
<keyword evidence="1" id="KW-1133">Transmembrane helix</keyword>
<sequence>MTCRGTRVVAMMLPADYHSQDLWRLMVAELVIWLCYFPEGGEIIASLLLLIIPISAIGFARFIALFPGRAGHRWSGVLLCSARWRHHDV</sequence>
<evidence type="ECO:0000313" key="2">
    <source>
        <dbReference type="EMBL" id="VXA81886.1"/>
    </source>
</evidence>
<organism evidence="2 3">
    <name type="scientific">Aeromonas veronii</name>
    <dbReference type="NCBI Taxonomy" id="654"/>
    <lineage>
        <taxon>Bacteria</taxon>
        <taxon>Pseudomonadati</taxon>
        <taxon>Pseudomonadota</taxon>
        <taxon>Gammaproteobacteria</taxon>
        <taxon>Aeromonadales</taxon>
        <taxon>Aeromonadaceae</taxon>
        <taxon>Aeromonas</taxon>
    </lineage>
</organism>
<reference evidence="2 3" key="1">
    <citation type="submission" date="2019-10" db="EMBL/GenBank/DDBJ databases">
        <authorList>
            <person name="Karimi E."/>
        </authorList>
    </citation>
    <scope>NUCLEOTIDE SEQUENCE [LARGE SCALE GENOMIC DNA]</scope>
    <source>
        <strain evidence="2">Aeromonas sp. 8C</strain>
    </source>
</reference>
<protein>
    <submittedName>
        <fullName evidence="2">Uncharacterized protein</fullName>
    </submittedName>
</protein>
<keyword evidence="1" id="KW-0472">Membrane</keyword>
<keyword evidence="1" id="KW-0812">Transmembrane</keyword>
<gene>
    <name evidence="2" type="ORF">AERO8C_120383</name>
</gene>
<name>A0A653KRN6_AERVE</name>
<dbReference type="AlphaFoldDB" id="A0A653KRN6"/>
<feature type="transmembrane region" description="Helical" evidence="1">
    <location>
        <begin position="43"/>
        <end position="64"/>
    </location>
</feature>
<dbReference type="EMBL" id="CABWLC010000004">
    <property type="protein sequence ID" value="VXA81886.1"/>
    <property type="molecule type" value="Genomic_DNA"/>
</dbReference>